<dbReference type="GO" id="GO:0006099">
    <property type="term" value="P:tricarboxylic acid cycle"/>
    <property type="evidence" value="ECO:0007669"/>
    <property type="project" value="TreeGrafter"/>
</dbReference>
<dbReference type="SUPFAM" id="SSF52210">
    <property type="entry name" value="Succinyl-CoA synthetase domains"/>
    <property type="match status" value="1"/>
</dbReference>
<proteinExistence type="predicted"/>
<protein>
    <recommendedName>
        <fullName evidence="2">ATP-citrate synthase/succinyl-CoA ligase C-terminal domain-containing protein</fullName>
    </recommendedName>
</protein>
<evidence type="ECO:0000259" key="2">
    <source>
        <dbReference type="Pfam" id="PF00549"/>
    </source>
</evidence>
<accession>X0VVG6</accession>
<dbReference type="InterPro" id="IPR016102">
    <property type="entry name" value="Succinyl-CoA_synth-like"/>
</dbReference>
<gene>
    <name evidence="3" type="ORF">S01H1_48704</name>
</gene>
<comment type="caution">
    <text evidence="3">The sequence shown here is derived from an EMBL/GenBank/DDBJ whole genome shotgun (WGS) entry which is preliminary data.</text>
</comment>
<dbReference type="GO" id="GO:0000166">
    <property type="term" value="F:nucleotide binding"/>
    <property type="evidence" value="ECO:0007669"/>
    <property type="project" value="UniProtKB-KW"/>
</dbReference>
<feature type="domain" description="ATP-citrate synthase/succinyl-CoA ligase C-terminal" evidence="2">
    <location>
        <begin position="82"/>
        <end position="196"/>
    </location>
</feature>
<keyword evidence="1" id="KW-0547">Nucleotide-binding</keyword>
<dbReference type="Gene3D" id="3.30.470.20">
    <property type="entry name" value="ATP-grasp fold, B domain"/>
    <property type="match status" value="1"/>
</dbReference>
<dbReference type="PANTHER" id="PTHR11815:SF10">
    <property type="entry name" value="SUCCINATE--COA LIGASE [GDP-FORMING] SUBUNIT BETA, MITOCHONDRIAL"/>
    <property type="match status" value="1"/>
</dbReference>
<feature type="non-terminal residue" evidence="3">
    <location>
        <position position="1"/>
    </location>
</feature>
<dbReference type="Pfam" id="PF00549">
    <property type="entry name" value="Ligase_CoA"/>
    <property type="match status" value="1"/>
</dbReference>
<evidence type="ECO:0000256" key="1">
    <source>
        <dbReference type="ARBA" id="ARBA00022741"/>
    </source>
</evidence>
<dbReference type="InterPro" id="IPR005811">
    <property type="entry name" value="SUCC_ACL_C"/>
</dbReference>
<organism evidence="3">
    <name type="scientific">marine sediment metagenome</name>
    <dbReference type="NCBI Taxonomy" id="412755"/>
    <lineage>
        <taxon>unclassified sequences</taxon>
        <taxon>metagenomes</taxon>
        <taxon>ecological metagenomes</taxon>
    </lineage>
</organism>
<name>X0VVG6_9ZZZZ</name>
<evidence type="ECO:0000313" key="3">
    <source>
        <dbReference type="EMBL" id="GAG16443.1"/>
    </source>
</evidence>
<dbReference type="AlphaFoldDB" id="X0VVG6"/>
<dbReference type="Gene3D" id="3.40.50.261">
    <property type="entry name" value="Succinyl-CoA synthetase domains"/>
    <property type="match status" value="1"/>
</dbReference>
<dbReference type="EMBL" id="BARS01031284">
    <property type="protein sequence ID" value="GAG16443.1"/>
    <property type="molecule type" value="Genomic_DNA"/>
</dbReference>
<sequence>HILYAVFRKYDALVTEINPLVRTSKGRYLAVDAKVEIDDASLYRHPDLQDTVEDRILNALERKGHQIGVTYVDLHGEIGIIASGAGLAMASMDIINQRFRPANFLETGGAITADLLYKVMDLVLQKRGLKGIFINLYGGINPVHDGARGIVSYIREHKITIPIVAKVLGNRQEETREILKQQGITVVTEVATEKAVEQLAQLLEGEK</sequence>
<dbReference type="GO" id="GO:0006104">
    <property type="term" value="P:succinyl-CoA metabolic process"/>
    <property type="evidence" value="ECO:0007669"/>
    <property type="project" value="TreeGrafter"/>
</dbReference>
<reference evidence="3" key="1">
    <citation type="journal article" date="2014" name="Front. Microbiol.">
        <title>High frequency of phylogenetically diverse reductive dehalogenase-homologous genes in deep subseafloor sedimentary metagenomes.</title>
        <authorList>
            <person name="Kawai M."/>
            <person name="Futagami T."/>
            <person name="Toyoda A."/>
            <person name="Takaki Y."/>
            <person name="Nishi S."/>
            <person name="Hori S."/>
            <person name="Arai W."/>
            <person name="Tsubouchi T."/>
            <person name="Morono Y."/>
            <person name="Uchiyama I."/>
            <person name="Ito T."/>
            <person name="Fujiyama A."/>
            <person name="Inagaki F."/>
            <person name="Takami H."/>
        </authorList>
    </citation>
    <scope>NUCLEOTIDE SEQUENCE</scope>
    <source>
        <strain evidence="3">Expedition CK06-06</strain>
    </source>
</reference>
<dbReference type="PANTHER" id="PTHR11815">
    <property type="entry name" value="SUCCINYL-COA SYNTHETASE BETA CHAIN"/>
    <property type="match status" value="1"/>
</dbReference>
<dbReference type="SUPFAM" id="SSF56059">
    <property type="entry name" value="Glutathione synthetase ATP-binding domain-like"/>
    <property type="match status" value="1"/>
</dbReference>
<dbReference type="GO" id="GO:0004775">
    <property type="term" value="F:succinate-CoA ligase (ADP-forming) activity"/>
    <property type="evidence" value="ECO:0007669"/>
    <property type="project" value="TreeGrafter"/>
</dbReference>
<dbReference type="GO" id="GO:0042709">
    <property type="term" value="C:succinate-CoA ligase complex"/>
    <property type="evidence" value="ECO:0007669"/>
    <property type="project" value="TreeGrafter"/>
</dbReference>